<protein>
    <submittedName>
        <fullName evidence="2">Type II secretion system protein</fullName>
    </submittedName>
</protein>
<dbReference type="EMBL" id="JACJSG010000010">
    <property type="protein sequence ID" value="MBD2500868.1"/>
    <property type="molecule type" value="Genomic_DNA"/>
</dbReference>
<keyword evidence="1" id="KW-1133">Transmembrane helix</keyword>
<keyword evidence="1" id="KW-0472">Membrane</keyword>
<dbReference type="NCBIfam" id="TIGR02532">
    <property type="entry name" value="IV_pilin_GFxxxE"/>
    <property type="match status" value="1"/>
</dbReference>
<proteinExistence type="predicted"/>
<dbReference type="InterPro" id="IPR012902">
    <property type="entry name" value="N_methyl_site"/>
</dbReference>
<evidence type="ECO:0000313" key="2">
    <source>
        <dbReference type="EMBL" id="MBD2500868.1"/>
    </source>
</evidence>
<dbReference type="InterPro" id="IPR045584">
    <property type="entry name" value="Pilin-like"/>
</dbReference>
<keyword evidence="1" id="KW-0812">Transmembrane</keyword>
<reference evidence="2 3" key="1">
    <citation type="journal article" date="2020" name="ISME J.">
        <title>Comparative genomics reveals insights into cyanobacterial evolution and habitat adaptation.</title>
        <authorList>
            <person name="Chen M.Y."/>
            <person name="Teng W.K."/>
            <person name="Zhao L."/>
            <person name="Hu C.X."/>
            <person name="Zhou Y.K."/>
            <person name="Han B.P."/>
            <person name="Song L.R."/>
            <person name="Shu W.S."/>
        </authorList>
    </citation>
    <scope>NUCLEOTIDE SEQUENCE [LARGE SCALE GENOMIC DNA]</scope>
    <source>
        <strain evidence="2 3">FACHB-119</strain>
    </source>
</reference>
<keyword evidence="3" id="KW-1185">Reference proteome</keyword>
<evidence type="ECO:0000313" key="3">
    <source>
        <dbReference type="Proteomes" id="UP000661112"/>
    </source>
</evidence>
<accession>A0ABR8D148</accession>
<feature type="transmembrane region" description="Helical" evidence="1">
    <location>
        <begin position="30"/>
        <end position="52"/>
    </location>
</feature>
<name>A0ABR8D148_9NOST</name>
<organism evidence="2 3">
    <name type="scientific">Anabaena azotica FACHB-119</name>
    <dbReference type="NCBI Taxonomy" id="947527"/>
    <lineage>
        <taxon>Bacteria</taxon>
        <taxon>Bacillati</taxon>
        <taxon>Cyanobacteriota</taxon>
        <taxon>Cyanophyceae</taxon>
        <taxon>Nostocales</taxon>
        <taxon>Nostocaceae</taxon>
        <taxon>Anabaena</taxon>
        <taxon>Anabaena azotica</taxon>
    </lineage>
</organism>
<sequence length="188" mass="21184">MPRQVHLLCFIDKKSCQNIRVVDGFTLPEFLVSVLVIGVVATLALPNWLAFVDTQRLNQAQSQVYNAIRQAQSQASKEKLTWQASFREQNGVVQWAVHPATVSPTVANWNNLDSRVHLDAETTLPESNGVSRVRFGYQGDLEQLPCRITLSSKSRSRIKRCVFVSTILGAMRTAKERTRADDSGRYCY</sequence>
<dbReference type="Proteomes" id="UP000661112">
    <property type="component" value="Unassembled WGS sequence"/>
</dbReference>
<dbReference type="SUPFAM" id="SSF54523">
    <property type="entry name" value="Pili subunits"/>
    <property type="match status" value="1"/>
</dbReference>
<evidence type="ECO:0000256" key="1">
    <source>
        <dbReference type="SAM" id="Phobius"/>
    </source>
</evidence>
<gene>
    <name evidence="2" type="ORF">H6G83_09625</name>
</gene>
<dbReference type="RefSeq" id="WP_190470522.1">
    <property type="nucleotide sequence ID" value="NZ_JACJSG010000010.1"/>
</dbReference>
<comment type="caution">
    <text evidence="2">The sequence shown here is derived from an EMBL/GenBank/DDBJ whole genome shotgun (WGS) entry which is preliminary data.</text>
</comment>
<dbReference type="Gene3D" id="3.30.700.10">
    <property type="entry name" value="Glycoprotein, Type 4 Pilin"/>
    <property type="match status" value="1"/>
</dbReference>